<accession>A0A343TK23</accession>
<dbReference type="InterPro" id="IPR031803">
    <property type="entry name" value="BAT_GAF/HTH-assoc"/>
</dbReference>
<evidence type="ECO:0000313" key="5">
    <source>
        <dbReference type="EMBL" id="AUX09445.1"/>
    </source>
</evidence>
<feature type="domain" description="Bacterioopsin transcriptional activator GAF and HTH associated" evidence="4">
    <location>
        <begin position="15"/>
        <end position="110"/>
    </location>
</feature>
<organism evidence="5 6">
    <name type="scientific">Halalkaliarchaeum desulfuricum</name>
    <dbReference type="NCBI Taxonomy" id="2055893"/>
    <lineage>
        <taxon>Archaea</taxon>
        <taxon>Methanobacteriati</taxon>
        <taxon>Methanobacteriota</taxon>
        <taxon>Stenosarchaea group</taxon>
        <taxon>Halobacteria</taxon>
        <taxon>Halobacteriales</taxon>
        <taxon>Haloferacaceae</taxon>
        <taxon>Halalkaliarchaeum</taxon>
    </lineage>
</organism>
<dbReference type="PANTHER" id="PTHR34236:SF1">
    <property type="entry name" value="DIMETHYL SULFOXIDE REDUCTASE TRANSCRIPTIONAL ACTIVATOR"/>
    <property type="match status" value="1"/>
</dbReference>
<dbReference type="Pfam" id="PF04967">
    <property type="entry name" value="HTH_10"/>
    <property type="match status" value="1"/>
</dbReference>
<evidence type="ECO:0000313" key="6">
    <source>
        <dbReference type="Proteomes" id="UP000263012"/>
    </source>
</evidence>
<dbReference type="PANTHER" id="PTHR34236">
    <property type="entry name" value="DIMETHYL SULFOXIDE REDUCTASE TRANSCRIPTIONAL ACTIVATOR"/>
    <property type="match status" value="1"/>
</dbReference>
<sequence>MPDGVWVSEVTERYPDATVCVLSAVPSDDSGIALITVYADDPDEIVPAIESHPGILEAELVHESTGQVTVQIETRTPMLVLSAQTSGVLIDFPVRISDGEVTLEVSGAADRLAALFEEFDGAGVEYRVEYIRDDPRPEELLTEAQRDLLLTAVERGYYETPRRCSLTELAEEVGLAKSTCSETLQRAEGTVIEAFVEELTGPIGLQSDVQ</sequence>
<evidence type="ECO:0000259" key="3">
    <source>
        <dbReference type="Pfam" id="PF04967"/>
    </source>
</evidence>
<keyword evidence="1" id="KW-0805">Transcription regulation</keyword>
<dbReference type="EMBL" id="CP025066">
    <property type="protein sequence ID" value="AUX09445.1"/>
    <property type="molecule type" value="Genomic_DNA"/>
</dbReference>
<evidence type="ECO:0000259" key="4">
    <source>
        <dbReference type="Pfam" id="PF15915"/>
    </source>
</evidence>
<evidence type="ECO:0000256" key="1">
    <source>
        <dbReference type="ARBA" id="ARBA00023015"/>
    </source>
</evidence>
<keyword evidence="6" id="KW-1185">Reference proteome</keyword>
<dbReference type="Proteomes" id="UP000263012">
    <property type="component" value="Chromosome"/>
</dbReference>
<dbReference type="KEGG" id="hdf:AArcSl_1819"/>
<evidence type="ECO:0000256" key="2">
    <source>
        <dbReference type="ARBA" id="ARBA00023163"/>
    </source>
</evidence>
<protein>
    <submittedName>
        <fullName evidence="5">Bacterio-opsin activator HTH domain protein</fullName>
    </submittedName>
</protein>
<dbReference type="Pfam" id="PF15915">
    <property type="entry name" value="BAT"/>
    <property type="match status" value="1"/>
</dbReference>
<dbReference type="AlphaFoldDB" id="A0A343TK23"/>
<dbReference type="InterPro" id="IPR007050">
    <property type="entry name" value="HTH_bacterioopsin"/>
</dbReference>
<gene>
    <name evidence="5" type="ORF">AArcSl_1819</name>
</gene>
<name>A0A343TK23_9EURY</name>
<keyword evidence="2" id="KW-0804">Transcription</keyword>
<feature type="domain" description="HTH bat-type" evidence="3">
    <location>
        <begin position="141"/>
        <end position="193"/>
    </location>
</feature>
<proteinExistence type="predicted"/>
<reference evidence="6" key="1">
    <citation type="submission" date="2017-11" db="EMBL/GenBank/DDBJ databases">
        <title>Phenotypic and genomic properties of facultatively anaerobic sulfur-reducing natronoarchaea from hypersaline soda lakes.</title>
        <authorList>
            <person name="Sorokin D.Y."/>
            <person name="Kublanov I.V."/>
            <person name="Roman P."/>
            <person name="Sinninghe Damste J.S."/>
            <person name="Golyshin P.N."/>
            <person name="Rojo D."/>
            <person name="Ciordia S."/>
            <person name="Mena M.D.C."/>
            <person name="Ferrer M."/>
            <person name="Messina E."/>
            <person name="Smedile F."/>
            <person name="La Spada G."/>
            <person name="La Cono V."/>
            <person name="Yakimov M.M."/>
        </authorList>
    </citation>
    <scope>NUCLEOTIDE SEQUENCE [LARGE SCALE GENOMIC DNA]</scope>
    <source>
        <strain evidence="6">AArc-Sl</strain>
    </source>
</reference>